<evidence type="ECO:0000313" key="3">
    <source>
        <dbReference type="Proteomes" id="UP000042738"/>
    </source>
</evidence>
<dbReference type="GeneID" id="93737808"/>
<dbReference type="PANTHER" id="PTHR47505:SF1">
    <property type="entry name" value="DNA UTILIZATION PROTEIN YHGH"/>
    <property type="match status" value="1"/>
</dbReference>
<gene>
    <name evidence="2" type="primary">gntX</name>
    <name evidence="2" type="ORF">SYMBAF_15085</name>
</gene>
<dbReference type="SUPFAM" id="SSF53271">
    <property type="entry name" value="PRTase-like"/>
    <property type="match status" value="1"/>
</dbReference>
<accession>A0A068Z5H9</accession>
<sequence>MLSIRSRCWLCRQPLQLIQHGICSYCLRHLPAKPLCCPRCALPAGSPLLPCGRCLQQPPPWQRLVFASDYIPPLSQLVKRFKFQHAPELAPTLARLMLLSWLQARRELYLNKPDLILAVPLQAKRCWHRGYNQSDLLAWPLAYWLSCTYRPAALRRIRKTLLQQQLNAGGRRRNLRNAFDCDEQVAGRHIALLDDVVTTGSTVAEIATLLHRQGAASLQIWCICRTL</sequence>
<protein>
    <submittedName>
        <fullName evidence="2">DNA utilization protein GntX</fullName>
    </submittedName>
</protein>
<dbReference type="Proteomes" id="UP000042738">
    <property type="component" value="Chromosome"/>
</dbReference>
<proteinExistence type="inferred from homology"/>
<dbReference type="RefSeq" id="WP_040263696.1">
    <property type="nucleotide sequence ID" value="NZ_CP050855.1"/>
</dbReference>
<dbReference type="InterPro" id="IPR029057">
    <property type="entry name" value="PRTase-like"/>
</dbReference>
<organism evidence="2 3">
    <name type="scientific">Serratia symbiotica</name>
    <dbReference type="NCBI Taxonomy" id="138074"/>
    <lineage>
        <taxon>Bacteria</taxon>
        <taxon>Pseudomonadati</taxon>
        <taxon>Pseudomonadota</taxon>
        <taxon>Gammaproteobacteria</taxon>
        <taxon>Enterobacterales</taxon>
        <taxon>Yersiniaceae</taxon>
        <taxon>Serratia</taxon>
    </lineage>
</organism>
<dbReference type="InterPro" id="IPR000836">
    <property type="entry name" value="PRTase_dom"/>
</dbReference>
<dbReference type="NCBIfam" id="NF008616">
    <property type="entry name" value="PRK11595.1"/>
    <property type="match status" value="1"/>
</dbReference>
<dbReference type="EMBL" id="CP050855">
    <property type="protein sequence ID" value="QLH63997.1"/>
    <property type="molecule type" value="Genomic_DNA"/>
</dbReference>
<dbReference type="Gene3D" id="3.40.50.2020">
    <property type="match status" value="1"/>
</dbReference>
<dbReference type="AlphaFoldDB" id="A0A068Z5H9"/>
<name>A0A068Z5H9_9GAMM</name>
<dbReference type="STRING" id="138074.SYMBAF_110118"/>
<dbReference type="InterPro" id="IPR051910">
    <property type="entry name" value="ComF/GntX_DNA_util-trans"/>
</dbReference>
<comment type="similarity">
    <text evidence="1">Belongs to the ComF/GntX family.</text>
</comment>
<evidence type="ECO:0000313" key="2">
    <source>
        <dbReference type="EMBL" id="QLH63997.1"/>
    </source>
</evidence>
<dbReference type="PANTHER" id="PTHR47505">
    <property type="entry name" value="DNA UTILIZATION PROTEIN YHGH"/>
    <property type="match status" value="1"/>
</dbReference>
<dbReference type="CDD" id="cd06223">
    <property type="entry name" value="PRTases_typeI"/>
    <property type="match status" value="1"/>
</dbReference>
<reference evidence="2 3" key="1">
    <citation type="journal article" date="2014" name="Genome Announc.">
        <title>Whole-Genome Sequence of Serratia symbiotica Strain CWBI-2.3T, a Free-Living Symbiont of the Black Bean Aphid Aphis fabae.</title>
        <authorList>
            <person name="Foray V."/>
            <person name="Grigorescu A.S."/>
            <person name="Sabri A."/>
            <person name="Haubruge E."/>
            <person name="Lognay G."/>
            <person name="Francis F."/>
            <person name="Fauconnier M.L."/>
            <person name="Hance T."/>
            <person name="Thonart P."/>
        </authorList>
    </citation>
    <scope>NUCLEOTIDE SEQUENCE [LARGE SCALE GENOMIC DNA]</scope>
    <source>
        <strain evidence="2">CWBI-2.3</strain>
    </source>
</reference>
<evidence type="ECO:0000256" key="1">
    <source>
        <dbReference type="ARBA" id="ARBA00008007"/>
    </source>
</evidence>